<dbReference type="RefSeq" id="XP_022735603.1">
    <property type="nucleotide sequence ID" value="XM_022879868.1"/>
</dbReference>
<dbReference type="AlphaFoldDB" id="A0A6P5Y589"/>
<dbReference type="KEGG" id="dzi:111288945"/>
<sequence length="168" mass="18917">MAKSKTLEQKIGENSFASRGFLKGNVLKKIQEVDELYQRDLYGKNLGLLDDDDIQKIGVLGTEGIGKTTIVKLVHNQLLKETERFDIVIWITVSKEMNIIKLQNRIARAMKVSLDEDEDETIRPGMIYEMLVRKGNCTECDGLPLAIVTIAAVWMVYVMVHALEGCTS</sequence>
<dbReference type="PANTHER" id="PTHR33463">
    <property type="entry name" value="NB-ARC DOMAIN-CONTAINING PROTEIN-RELATED"/>
    <property type="match status" value="1"/>
</dbReference>
<reference evidence="5" key="1">
    <citation type="submission" date="2025-08" db="UniProtKB">
        <authorList>
            <consortium name="RefSeq"/>
        </authorList>
    </citation>
    <scope>IDENTIFICATION</scope>
    <source>
        <tissue evidence="5">Fruit stalk</tissue>
    </source>
</reference>
<evidence type="ECO:0000313" key="4">
    <source>
        <dbReference type="Proteomes" id="UP000515121"/>
    </source>
</evidence>
<evidence type="ECO:0000256" key="2">
    <source>
        <dbReference type="SAM" id="Phobius"/>
    </source>
</evidence>
<feature type="domain" description="NB-ARC" evidence="3">
    <location>
        <begin position="48"/>
        <end position="134"/>
    </location>
</feature>
<accession>A0A6P5Y589</accession>
<dbReference type="InterPro" id="IPR027417">
    <property type="entry name" value="P-loop_NTPase"/>
</dbReference>
<evidence type="ECO:0000259" key="3">
    <source>
        <dbReference type="Pfam" id="PF00931"/>
    </source>
</evidence>
<gene>
    <name evidence="5" type="primary">LOC111288945</name>
</gene>
<dbReference type="Proteomes" id="UP000515121">
    <property type="component" value="Unplaced"/>
</dbReference>
<organism evidence="4 5">
    <name type="scientific">Durio zibethinus</name>
    <name type="common">Durian</name>
    <dbReference type="NCBI Taxonomy" id="66656"/>
    <lineage>
        <taxon>Eukaryota</taxon>
        <taxon>Viridiplantae</taxon>
        <taxon>Streptophyta</taxon>
        <taxon>Embryophyta</taxon>
        <taxon>Tracheophyta</taxon>
        <taxon>Spermatophyta</taxon>
        <taxon>Magnoliopsida</taxon>
        <taxon>eudicotyledons</taxon>
        <taxon>Gunneridae</taxon>
        <taxon>Pentapetalae</taxon>
        <taxon>rosids</taxon>
        <taxon>malvids</taxon>
        <taxon>Malvales</taxon>
        <taxon>Malvaceae</taxon>
        <taxon>Helicteroideae</taxon>
        <taxon>Durio</taxon>
    </lineage>
</organism>
<proteinExistence type="predicted"/>
<keyword evidence="2" id="KW-0812">Transmembrane</keyword>
<dbReference type="SUPFAM" id="SSF52540">
    <property type="entry name" value="P-loop containing nucleoside triphosphate hydrolases"/>
    <property type="match status" value="1"/>
</dbReference>
<dbReference type="Gene3D" id="3.40.50.300">
    <property type="entry name" value="P-loop containing nucleotide triphosphate hydrolases"/>
    <property type="match status" value="1"/>
</dbReference>
<dbReference type="GO" id="GO:0043531">
    <property type="term" value="F:ADP binding"/>
    <property type="evidence" value="ECO:0007669"/>
    <property type="project" value="InterPro"/>
</dbReference>
<protein>
    <submittedName>
        <fullName evidence="5">Probable disease resistance protein At1g61300</fullName>
    </submittedName>
</protein>
<dbReference type="PANTHER" id="PTHR33463:SF212">
    <property type="entry name" value="AND NB-ARC DOMAINS-CONTAINING DISEASE RESISTANCE PROTEIN, PUTATIVE-RELATED"/>
    <property type="match status" value="1"/>
</dbReference>
<name>A0A6P5Y589_DURZI</name>
<keyword evidence="4" id="KW-1185">Reference proteome</keyword>
<dbReference type="InterPro" id="IPR002182">
    <property type="entry name" value="NB-ARC"/>
</dbReference>
<evidence type="ECO:0000313" key="5">
    <source>
        <dbReference type="RefSeq" id="XP_022735603.1"/>
    </source>
</evidence>
<dbReference type="OrthoDB" id="1002405at2759"/>
<keyword evidence="2" id="KW-1133">Transmembrane helix</keyword>
<keyword evidence="2" id="KW-0472">Membrane</keyword>
<evidence type="ECO:0000256" key="1">
    <source>
        <dbReference type="ARBA" id="ARBA00022821"/>
    </source>
</evidence>
<keyword evidence="1" id="KW-0611">Plant defense</keyword>
<dbReference type="Pfam" id="PF00931">
    <property type="entry name" value="NB-ARC"/>
    <property type="match status" value="1"/>
</dbReference>
<dbReference type="InterPro" id="IPR050905">
    <property type="entry name" value="Plant_NBS-LRR"/>
</dbReference>
<dbReference type="GeneID" id="111288945"/>
<feature type="transmembrane region" description="Helical" evidence="2">
    <location>
        <begin position="143"/>
        <end position="163"/>
    </location>
</feature>